<sequence length="290" mass="30995">MKSMQTSGLRRAASSGPVQVIAVTGGKGGVGKTSVAVNLATTLASLGRRAMLLDGDLGLANVDVFLGLSPRYTMAHVLNGERTLEEIILEAPHGLQIVPGASGVADLANLSAVGHLGVVQAFSALSTRVDTLIVDTSAGISHSVMQFSQAAQHVLLVVCDEPASMTDAYALAKVLSRNHGVSKFHVLANMARSPGEGVALFDKLQRVTSRFLDITLEYIGEIPDDPYLRRSIREQRPVVVAFPACPAARAFKKLALKADKWPVPDCPRGNLEFFVERLVQRPAPRLEVVR</sequence>
<dbReference type="PANTHER" id="PTHR43384:SF4">
    <property type="entry name" value="CELLULOSE BIOSYNTHESIS PROTEIN BCSQ-RELATED"/>
    <property type="match status" value="1"/>
</dbReference>
<dbReference type="InterPro" id="IPR025501">
    <property type="entry name" value="MinD_FleN"/>
</dbReference>
<dbReference type="InterPro" id="IPR033875">
    <property type="entry name" value="FlhG"/>
</dbReference>
<evidence type="ECO:0000256" key="1">
    <source>
        <dbReference type="ARBA" id="ARBA00022741"/>
    </source>
</evidence>
<gene>
    <name evidence="4" type="ORF">ACG33_05775</name>
</gene>
<evidence type="ECO:0000256" key="3">
    <source>
        <dbReference type="PIRSR" id="PIRSR003092-1"/>
    </source>
</evidence>
<dbReference type="EMBL" id="CP011971">
    <property type="protein sequence ID" value="AMN46613.1"/>
    <property type="molecule type" value="Genomic_DNA"/>
</dbReference>
<dbReference type="Gene3D" id="3.40.50.300">
    <property type="entry name" value="P-loop containing nucleotide triphosphate hydrolases"/>
    <property type="match status" value="1"/>
</dbReference>
<dbReference type="STRING" id="465721.ACG33_05775"/>
<dbReference type="GO" id="GO:0005524">
    <property type="term" value="F:ATP binding"/>
    <property type="evidence" value="ECO:0007669"/>
    <property type="project" value="UniProtKB-KW"/>
</dbReference>
<dbReference type="InterPro" id="IPR033756">
    <property type="entry name" value="YlxH/NBP35"/>
</dbReference>
<dbReference type="Proteomes" id="UP000070250">
    <property type="component" value="Chromosome"/>
</dbReference>
<dbReference type="RefSeq" id="WP_066919479.1">
    <property type="nucleotide sequence ID" value="NZ_CP011971.1"/>
</dbReference>
<keyword evidence="5" id="KW-1185">Reference proteome</keyword>
<protein>
    <submittedName>
        <fullName evidence="4">Cobyrinic acid a,c-diamide synthase</fullName>
    </submittedName>
</protein>
<evidence type="ECO:0000313" key="4">
    <source>
        <dbReference type="EMBL" id="AMN46613.1"/>
    </source>
</evidence>
<dbReference type="PATRIC" id="fig|465721.4.peg.1230"/>
<dbReference type="CDD" id="cd02038">
    <property type="entry name" value="FlhG-like"/>
    <property type="match status" value="1"/>
</dbReference>
<evidence type="ECO:0000313" key="5">
    <source>
        <dbReference type="Proteomes" id="UP000070250"/>
    </source>
</evidence>
<dbReference type="GO" id="GO:0009898">
    <property type="term" value="C:cytoplasmic side of plasma membrane"/>
    <property type="evidence" value="ECO:0007669"/>
    <property type="project" value="TreeGrafter"/>
</dbReference>
<organism evidence="4 5">
    <name type="scientific">Steroidobacter denitrificans</name>
    <dbReference type="NCBI Taxonomy" id="465721"/>
    <lineage>
        <taxon>Bacteria</taxon>
        <taxon>Pseudomonadati</taxon>
        <taxon>Pseudomonadota</taxon>
        <taxon>Gammaproteobacteria</taxon>
        <taxon>Steroidobacterales</taxon>
        <taxon>Steroidobacteraceae</taxon>
        <taxon>Steroidobacter</taxon>
    </lineage>
</organism>
<dbReference type="KEGG" id="sdf:ACG33_05775"/>
<name>A0A127F852_STEDE</name>
<accession>A0A127F852</accession>
<dbReference type="GO" id="GO:0005829">
    <property type="term" value="C:cytosol"/>
    <property type="evidence" value="ECO:0007669"/>
    <property type="project" value="TreeGrafter"/>
</dbReference>
<dbReference type="AlphaFoldDB" id="A0A127F852"/>
<proteinExistence type="predicted"/>
<keyword evidence="1 3" id="KW-0547">Nucleotide-binding</keyword>
<dbReference type="SUPFAM" id="SSF52540">
    <property type="entry name" value="P-loop containing nucleoside triphosphate hydrolases"/>
    <property type="match status" value="1"/>
</dbReference>
<evidence type="ECO:0000256" key="2">
    <source>
        <dbReference type="ARBA" id="ARBA00022840"/>
    </source>
</evidence>
<dbReference type="InterPro" id="IPR050625">
    <property type="entry name" value="ParA/MinD_ATPase"/>
</dbReference>
<reference evidence="4 5" key="1">
    <citation type="submission" date="2015-06" db="EMBL/GenBank/DDBJ databases">
        <title>A Comprehensive Approach to Explore the Metabolic and Phylogenetic Diversity of Bacterial Steroid Degradation in the Environment: Testosterone as an Example.</title>
        <authorList>
            <person name="Yang F.-C."/>
            <person name="Chen Y.-L."/>
            <person name="Yu C.-P."/>
            <person name="Tang S.-L."/>
            <person name="Wang P.-H."/>
            <person name="Ismail W."/>
            <person name="Wang C.-H."/>
            <person name="Yang C.-Y."/>
            <person name="Chiang Y.-R."/>
        </authorList>
    </citation>
    <scope>NUCLEOTIDE SEQUENCE [LARGE SCALE GENOMIC DNA]</scope>
    <source>
        <strain evidence="4 5">DSM 18526</strain>
    </source>
</reference>
<keyword evidence="2 3" id="KW-0067">ATP-binding</keyword>
<dbReference type="GO" id="GO:0051782">
    <property type="term" value="P:negative regulation of cell division"/>
    <property type="evidence" value="ECO:0007669"/>
    <property type="project" value="TreeGrafter"/>
</dbReference>
<dbReference type="PIRSF" id="PIRSF003092">
    <property type="entry name" value="MinD"/>
    <property type="match status" value="1"/>
</dbReference>
<dbReference type="PANTHER" id="PTHR43384">
    <property type="entry name" value="SEPTUM SITE-DETERMINING PROTEIN MIND HOMOLOG, CHLOROPLASTIC-RELATED"/>
    <property type="match status" value="1"/>
</dbReference>
<dbReference type="InterPro" id="IPR027417">
    <property type="entry name" value="P-loop_NTPase"/>
</dbReference>
<dbReference type="Pfam" id="PF10609">
    <property type="entry name" value="ParA"/>
    <property type="match status" value="1"/>
</dbReference>
<feature type="binding site" evidence="3">
    <location>
        <begin position="27"/>
        <end position="34"/>
    </location>
    <ligand>
        <name>ATP</name>
        <dbReference type="ChEBI" id="CHEBI:30616"/>
    </ligand>
</feature>
<dbReference type="GO" id="GO:0016887">
    <property type="term" value="F:ATP hydrolysis activity"/>
    <property type="evidence" value="ECO:0007669"/>
    <property type="project" value="TreeGrafter"/>
</dbReference>
<dbReference type="OrthoDB" id="9816297at2"/>